<sequence length="255" mass="27697">MSQECEVGSRAEVVLIDPPCLVAERDCDVDIHFSREVHVRKMALTRDGTLMANAPSAPQMTKTIRVSVPAIESCCVCVDVDLGRGDESRPTLCMLVLPKAAAEEICDLFSHMMADIYASRAGASCVDALQNPMDAPATADGPLPPESLDDQELKEAAWTTYFRQFSADFAQILKDLDSGAPGGHTGSVPMAMYLLKRRSWSTASFLLNRCLASGVRVTWGPFVLSESDLGPEQLERDFSSHVQLVEANGQDSPMD</sequence>
<proteinExistence type="predicted"/>
<keyword evidence="3" id="KW-1185">Reference proteome</keyword>
<evidence type="ECO:0000313" key="2">
    <source>
        <dbReference type="EMBL" id="CAD7699324.1"/>
    </source>
</evidence>
<dbReference type="AlphaFoldDB" id="A0A8S1IK93"/>
<dbReference type="EMBL" id="CAJHUC010000992">
    <property type="protein sequence ID" value="CAD7699324.1"/>
    <property type="molecule type" value="Genomic_DNA"/>
</dbReference>
<reference evidence="1" key="1">
    <citation type="submission" date="2020-12" db="EMBL/GenBank/DDBJ databases">
        <authorList>
            <person name="Iha C."/>
        </authorList>
    </citation>
    <scope>NUCLEOTIDE SEQUENCE</scope>
</reference>
<protein>
    <submittedName>
        <fullName evidence="1">Uncharacterized protein</fullName>
    </submittedName>
</protein>
<evidence type="ECO:0000313" key="3">
    <source>
        <dbReference type="Proteomes" id="UP000708148"/>
    </source>
</evidence>
<gene>
    <name evidence="2" type="ORF">OSTQU699_LOCUS4683</name>
    <name evidence="1" type="ORF">OSTQU699_LOCUS82</name>
</gene>
<comment type="caution">
    <text evidence="1">The sequence shown here is derived from an EMBL/GenBank/DDBJ whole genome shotgun (WGS) entry which is preliminary data.</text>
</comment>
<accession>A0A8S1IK93</accession>
<name>A0A8S1IK93_9CHLO</name>
<evidence type="ECO:0000313" key="1">
    <source>
        <dbReference type="EMBL" id="CAD7694719.1"/>
    </source>
</evidence>
<organism evidence="1 3">
    <name type="scientific">Ostreobium quekettii</name>
    <dbReference type="NCBI Taxonomy" id="121088"/>
    <lineage>
        <taxon>Eukaryota</taxon>
        <taxon>Viridiplantae</taxon>
        <taxon>Chlorophyta</taxon>
        <taxon>core chlorophytes</taxon>
        <taxon>Ulvophyceae</taxon>
        <taxon>TCBD clade</taxon>
        <taxon>Bryopsidales</taxon>
        <taxon>Ostreobineae</taxon>
        <taxon>Ostreobiaceae</taxon>
        <taxon>Ostreobium</taxon>
    </lineage>
</organism>
<dbReference type="Proteomes" id="UP000708148">
    <property type="component" value="Unassembled WGS sequence"/>
</dbReference>
<dbReference type="EMBL" id="CAJHUC010000098">
    <property type="protein sequence ID" value="CAD7694719.1"/>
    <property type="molecule type" value="Genomic_DNA"/>
</dbReference>